<dbReference type="AlphaFoldDB" id="A0A1D8AT31"/>
<sequence length="270" mass="29021">MRPEQPARILRSHAHLQAAHPTWTWRLPTPAPEEILALAHPPALLQRLGHGPDLDEDTPYFPGIREHACRAAGAALKAAQLAQSGEKAFSLMRPPGHHATRTQAMGFCYLNSIAIAALHVAAAGAKVAVWDFDAHHGNGTEDILRGRPGLFFASVHQYPGYPGTGTASAGNIANFPVAPHTPREQHLAVLARSWETVQAFQPDLVLVSAGFDAYVGDPITQMSLETADFAELGHWLRQGGRPAAAILEGGYSADLPQLIDAFLSAWNLEP</sequence>
<dbReference type="Proteomes" id="UP000095228">
    <property type="component" value="Chromosome"/>
</dbReference>
<dbReference type="KEGG" id="obg:Verru16b_01067"/>
<dbReference type="InterPro" id="IPR000286">
    <property type="entry name" value="HDACs"/>
</dbReference>
<dbReference type="Pfam" id="PF00850">
    <property type="entry name" value="Hist_deacetyl"/>
    <property type="match status" value="1"/>
</dbReference>
<dbReference type="EMBL" id="CP016094">
    <property type="protein sequence ID" value="AOS44006.1"/>
    <property type="molecule type" value="Genomic_DNA"/>
</dbReference>
<dbReference type="PANTHER" id="PTHR10625">
    <property type="entry name" value="HISTONE DEACETYLASE HDAC1-RELATED"/>
    <property type="match status" value="1"/>
</dbReference>
<dbReference type="GO" id="GO:0016787">
    <property type="term" value="F:hydrolase activity"/>
    <property type="evidence" value="ECO:0007669"/>
    <property type="project" value="UniProtKB-KW"/>
</dbReference>
<accession>A0A1D8AT31</accession>
<comment type="similarity">
    <text evidence="1">Belongs to the histone deacetylase family.</text>
</comment>
<organism evidence="3 4">
    <name type="scientific">Lacunisphaera limnophila</name>
    <dbReference type="NCBI Taxonomy" id="1838286"/>
    <lineage>
        <taxon>Bacteria</taxon>
        <taxon>Pseudomonadati</taxon>
        <taxon>Verrucomicrobiota</taxon>
        <taxon>Opitutia</taxon>
        <taxon>Opitutales</taxon>
        <taxon>Opitutaceae</taxon>
        <taxon>Lacunisphaera</taxon>
    </lineage>
</organism>
<dbReference type="GO" id="GO:0004407">
    <property type="term" value="F:histone deacetylase activity"/>
    <property type="evidence" value="ECO:0007669"/>
    <property type="project" value="TreeGrafter"/>
</dbReference>
<dbReference type="InterPro" id="IPR037138">
    <property type="entry name" value="His_deacetylse_dom_sf"/>
</dbReference>
<dbReference type="Gene3D" id="3.40.800.20">
    <property type="entry name" value="Histone deacetylase domain"/>
    <property type="match status" value="1"/>
</dbReference>
<keyword evidence="3" id="KW-0378">Hydrolase</keyword>
<dbReference type="GO" id="GO:0040029">
    <property type="term" value="P:epigenetic regulation of gene expression"/>
    <property type="evidence" value="ECO:0007669"/>
    <property type="project" value="TreeGrafter"/>
</dbReference>
<dbReference type="SUPFAM" id="SSF52768">
    <property type="entry name" value="Arginase/deacetylase"/>
    <property type="match status" value="1"/>
</dbReference>
<reference evidence="3 4" key="1">
    <citation type="submission" date="2016-06" db="EMBL/GenBank/DDBJ databases">
        <title>Three novel species with peptidoglycan cell walls form the new genus Lacunisphaera gen. nov. in the family Opitutaceae of the verrucomicrobial subdivision 4.</title>
        <authorList>
            <person name="Rast P."/>
            <person name="Gloeckner I."/>
            <person name="Jogler M."/>
            <person name="Boedeker C."/>
            <person name="Jeske O."/>
            <person name="Wiegand S."/>
            <person name="Reinhardt R."/>
            <person name="Schumann P."/>
            <person name="Rohde M."/>
            <person name="Spring S."/>
            <person name="Gloeckner F.O."/>
            <person name="Jogler C."/>
        </authorList>
    </citation>
    <scope>NUCLEOTIDE SEQUENCE [LARGE SCALE GENOMIC DNA]</scope>
    <source>
        <strain evidence="3 4">IG16b</strain>
    </source>
</reference>
<proteinExistence type="inferred from homology"/>
<evidence type="ECO:0000313" key="3">
    <source>
        <dbReference type="EMBL" id="AOS44006.1"/>
    </source>
</evidence>
<dbReference type="PRINTS" id="PR01270">
    <property type="entry name" value="HDASUPER"/>
</dbReference>
<feature type="domain" description="Histone deacetylase" evidence="2">
    <location>
        <begin position="3"/>
        <end position="254"/>
    </location>
</feature>
<dbReference type="PANTHER" id="PTHR10625:SF10">
    <property type="entry name" value="HISTONE DEACETYLASE HDAC1"/>
    <property type="match status" value="1"/>
</dbReference>
<dbReference type="InterPro" id="IPR023696">
    <property type="entry name" value="Ureohydrolase_dom_sf"/>
</dbReference>
<evidence type="ECO:0000256" key="1">
    <source>
        <dbReference type="ARBA" id="ARBA00005947"/>
    </source>
</evidence>
<dbReference type="OrthoDB" id="9808367at2"/>
<evidence type="ECO:0000313" key="4">
    <source>
        <dbReference type="Proteomes" id="UP000095228"/>
    </source>
</evidence>
<dbReference type="STRING" id="1838286.Verru16b_01067"/>
<name>A0A1D8AT31_9BACT</name>
<gene>
    <name evidence="3" type="primary">aphA</name>
    <name evidence="3" type="ORF">Verru16b_01067</name>
</gene>
<protein>
    <submittedName>
        <fullName evidence="3">Acetylpolyamine aminohydrolase</fullName>
    </submittedName>
</protein>
<keyword evidence="4" id="KW-1185">Reference proteome</keyword>
<evidence type="ECO:0000259" key="2">
    <source>
        <dbReference type="Pfam" id="PF00850"/>
    </source>
</evidence>
<dbReference type="InterPro" id="IPR023801">
    <property type="entry name" value="His_deacetylse_dom"/>
</dbReference>